<comment type="caution">
    <text evidence="2">The sequence shown here is derived from an EMBL/GenBank/DDBJ whole genome shotgun (WGS) entry which is preliminary data.</text>
</comment>
<dbReference type="AlphaFoldDB" id="A0A3M0GEH6"/>
<dbReference type="EMBL" id="REGC01000003">
    <property type="protein sequence ID" value="RMB63140.1"/>
    <property type="molecule type" value="Genomic_DNA"/>
</dbReference>
<organism evidence="2 3">
    <name type="scientific">Corynebacterium macginleyi</name>
    <dbReference type="NCBI Taxonomy" id="38290"/>
    <lineage>
        <taxon>Bacteria</taxon>
        <taxon>Bacillati</taxon>
        <taxon>Actinomycetota</taxon>
        <taxon>Actinomycetes</taxon>
        <taxon>Mycobacteriales</taxon>
        <taxon>Corynebacteriaceae</taxon>
        <taxon>Corynebacterium</taxon>
    </lineage>
</organism>
<feature type="compositionally biased region" description="Pro residues" evidence="1">
    <location>
        <begin position="222"/>
        <end position="238"/>
    </location>
</feature>
<evidence type="ECO:0000313" key="2">
    <source>
        <dbReference type="EMBL" id="RMB63140.1"/>
    </source>
</evidence>
<feature type="compositionally biased region" description="Pro residues" evidence="1">
    <location>
        <begin position="266"/>
        <end position="288"/>
    </location>
</feature>
<evidence type="ECO:0000313" key="3">
    <source>
        <dbReference type="Proteomes" id="UP000270649"/>
    </source>
</evidence>
<dbReference type="Proteomes" id="UP000270649">
    <property type="component" value="Unassembled WGS sequence"/>
</dbReference>
<feature type="compositionally biased region" description="Pro residues" evidence="1">
    <location>
        <begin position="461"/>
        <end position="479"/>
    </location>
</feature>
<gene>
    <name evidence="2" type="ORF">D9543_03925</name>
</gene>
<feature type="compositionally biased region" description="Pro residues" evidence="1">
    <location>
        <begin position="395"/>
        <end position="421"/>
    </location>
</feature>
<proteinExistence type="predicted"/>
<protein>
    <submittedName>
        <fullName evidence="2">Uncharacterized protein</fullName>
    </submittedName>
</protein>
<evidence type="ECO:0000256" key="1">
    <source>
        <dbReference type="SAM" id="MobiDB-lite"/>
    </source>
</evidence>
<feature type="region of interest" description="Disordered" evidence="1">
    <location>
        <begin position="212"/>
        <end position="302"/>
    </location>
</feature>
<feature type="region of interest" description="Disordered" evidence="1">
    <location>
        <begin position="372"/>
        <end position="513"/>
    </location>
</feature>
<name>A0A3M0GEH6_9CORY</name>
<accession>A0A3M0GEH6</accession>
<sequence length="513" mass="53555">MSTLTKSLLGDYSAAISQFQLACLGQYSGPSMPLGLVGELISAVDGISPQNILRHTISAVGGNLPHGGGKGLADFLCTDDSDVAHGTLREHLKGIQKDFDIHREEGKHLTNSAKQCSSAISDVVDISDTALIELISAVIPLLNILSMVATRHPLARFIIPIVSTIGAKIIDDTNDSIASTCRDRDDAIESCYEEFESRCECVCERPLPKECPEPAEAEGDSCPPPVEKCPDKPAPTRPIPDGGGGTIPNPPQPAQLTQPASAPECPSKPEPVPDPKPAPQPQPVPEPKSTPQSLTTPQPEQAPVHELIPKNSECEEKLTSPAAVEYRVACDIKASCSGSLGIVGAGIALVGLGLIIEGAAGCLENIVDTDCPEPEPEPCQKPGLILEPELEPCPEPEPKPEPCAAPEPKPEPCPKPAPEPCPEGGTIEPPPELSQVQEPAPPPEKVQHLQAAEAVGAKAPVPDPQFPPSPAPAPSPGPGQSPVSAPVPGAHPQPEPTPHPDEPSVTARKAGKW</sequence>
<dbReference type="RefSeq" id="WP_121927582.1">
    <property type="nucleotide sequence ID" value="NZ_JAACCH010000052.1"/>
</dbReference>
<reference evidence="2 3" key="1">
    <citation type="submission" date="2018-10" db="EMBL/GenBank/DDBJ databases">
        <title>Corynebacterium macginleyi genome sequencing and assembly of the type strain and two clinical samples.</title>
        <authorList>
            <person name="Bernier A.-M."/>
            <person name="Bernard K."/>
        </authorList>
    </citation>
    <scope>NUCLEOTIDE SEQUENCE [LARGE SCALE GENOMIC DNA]</scope>
    <source>
        <strain evidence="2 3">NML 120205</strain>
    </source>
</reference>